<dbReference type="Proteomes" id="UP000186698">
    <property type="component" value="Chromosome 7L"/>
</dbReference>
<dbReference type="Gene3D" id="2.30.42.10">
    <property type="match status" value="4"/>
</dbReference>
<dbReference type="SMART" id="SM00295">
    <property type="entry name" value="B41"/>
    <property type="match status" value="1"/>
</dbReference>
<dbReference type="CDD" id="cd14473">
    <property type="entry name" value="FERM_B-lobe"/>
    <property type="match status" value="1"/>
</dbReference>
<evidence type="ECO:0000256" key="7">
    <source>
        <dbReference type="ARBA" id="ARBA00023242"/>
    </source>
</evidence>
<evidence type="ECO:0000259" key="13">
    <source>
        <dbReference type="PROSITE" id="PS51377"/>
    </source>
</evidence>
<dbReference type="InterPro" id="IPR029021">
    <property type="entry name" value="Prot-tyrosine_phosphatase-like"/>
</dbReference>
<evidence type="ECO:0000256" key="6">
    <source>
        <dbReference type="ARBA" id="ARBA00023212"/>
    </source>
</evidence>
<evidence type="ECO:0000259" key="9">
    <source>
        <dbReference type="PROSITE" id="PS50055"/>
    </source>
</evidence>
<dbReference type="SUPFAM" id="SSF50156">
    <property type="entry name" value="PDZ domain-like"/>
    <property type="match status" value="4"/>
</dbReference>
<dbReference type="PROSITE" id="PS50056">
    <property type="entry name" value="TYR_PHOSPHATASE_2"/>
    <property type="match status" value="1"/>
</dbReference>
<dbReference type="SUPFAM" id="SSF54236">
    <property type="entry name" value="Ubiquitin-like"/>
    <property type="match status" value="1"/>
</dbReference>
<dbReference type="Gene3D" id="1.10.510.10">
    <property type="entry name" value="Transferase(Phosphotransferase) domain 1"/>
    <property type="match status" value="1"/>
</dbReference>
<dbReference type="SMART" id="SM01196">
    <property type="entry name" value="FERM_C"/>
    <property type="match status" value="1"/>
</dbReference>
<dbReference type="InterPro" id="IPR000299">
    <property type="entry name" value="FERM_domain"/>
</dbReference>
<dbReference type="SMART" id="SM00404">
    <property type="entry name" value="PTPc_motif"/>
    <property type="match status" value="1"/>
</dbReference>
<feature type="domain" description="PDZ" evidence="12">
    <location>
        <begin position="749"/>
        <end position="835"/>
    </location>
</feature>
<dbReference type="PRINTS" id="PR00935">
    <property type="entry name" value="BAND41"/>
</dbReference>
<feature type="domain" description="PDZ" evidence="12">
    <location>
        <begin position="1046"/>
        <end position="1133"/>
    </location>
</feature>
<dbReference type="SUPFAM" id="SSF50729">
    <property type="entry name" value="PH domain-like"/>
    <property type="match status" value="1"/>
</dbReference>
<evidence type="ECO:0000259" key="10">
    <source>
        <dbReference type="PROSITE" id="PS50056"/>
    </source>
</evidence>
<dbReference type="InterPro" id="IPR016130">
    <property type="entry name" value="Tyr_Pase_AS"/>
</dbReference>
<keyword evidence="7" id="KW-0539">Nucleus</keyword>
<dbReference type="InterPro" id="IPR011009">
    <property type="entry name" value="Kinase-like_dom_sf"/>
</dbReference>
<feature type="region of interest" description="Disordered" evidence="8">
    <location>
        <begin position="893"/>
        <end position="915"/>
    </location>
</feature>
<dbReference type="Pfam" id="PF00595">
    <property type="entry name" value="PDZ"/>
    <property type="match status" value="4"/>
</dbReference>
<protein>
    <submittedName>
        <fullName evidence="15">FERM and PDZ domain-containing protein 2</fullName>
    </submittedName>
</protein>
<organism evidence="14 15">
    <name type="scientific">Xenopus laevis</name>
    <name type="common">African clawed frog</name>
    <dbReference type="NCBI Taxonomy" id="8355"/>
    <lineage>
        <taxon>Eukaryota</taxon>
        <taxon>Metazoa</taxon>
        <taxon>Chordata</taxon>
        <taxon>Craniata</taxon>
        <taxon>Vertebrata</taxon>
        <taxon>Euteleostomi</taxon>
        <taxon>Amphibia</taxon>
        <taxon>Batrachia</taxon>
        <taxon>Anura</taxon>
        <taxon>Pipoidea</taxon>
        <taxon>Pipidae</taxon>
        <taxon>Xenopodinae</taxon>
        <taxon>Xenopus</taxon>
        <taxon>Xenopus</taxon>
    </lineage>
</organism>
<evidence type="ECO:0000256" key="1">
    <source>
        <dbReference type="ARBA" id="ARBA00004123"/>
    </source>
</evidence>
<dbReference type="InterPro" id="IPR035963">
    <property type="entry name" value="FERM_2"/>
</dbReference>
<dbReference type="SMART" id="SM00194">
    <property type="entry name" value="PTPc"/>
    <property type="match status" value="1"/>
</dbReference>
<dbReference type="PROSITE" id="PS50106">
    <property type="entry name" value="PDZ"/>
    <property type="match status" value="4"/>
</dbReference>
<dbReference type="InterPro" id="IPR052074">
    <property type="entry name" value="NonRcpt_TyrProt_Phosphatase"/>
</dbReference>
<dbReference type="InterPro" id="IPR019748">
    <property type="entry name" value="FERM_central"/>
</dbReference>
<dbReference type="SMART" id="SM00750">
    <property type="entry name" value="KIND"/>
    <property type="match status" value="1"/>
</dbReference>
<dbReference type="InterPro" id="IPR000387">
    <property type="entry name" value="Tyr_Pase_dom"/>
</dbReference>
<dbReference type="CTD" id="108696337"/>
<dbReference type="PROSITE" id="PS51377">
    <property type="entry name" value="KIND"/>
    <property type="match status" value="1"/>
</dbReference>
<dbReference type="KEGG" id="xla:108696337"/>
<comment type="similarity">
    <text evidence="3">Belongs to the protein-tyrosine phosphatase family. Non-receptor class subfamily.</text>
</comment>
<comment type="subcellular location">
    <subcellularLocation>
        <location evidence="2">Cytoplasm</location>
        <location evidence="2">Cytoskeleton</location>
    </subcellularLocation>
    <subcellularLocation>
        <location evidence="1">Nucleus</location>
    </subcellularLocation>
</comment>
<dbReference type="InterPro" id="IPR003595">
    <property type="entry name" value="Tyr_Pase_cat"/>
</dbReference>
<dbReference type="SUPFAM" id="SSF56112">
    <property type="entry name" value="Protein kinase-like (PK-like)"/>
    <property type="match status" value="1"/>
</dbReference>
<dbReference type="GO" id="GO:0004725">
    <property type="term" value="F:protein tyrosine phosphatase activity"/>
    <property type="evidence" value="ECO:0007669"/>
    <property type="project" value="InterPro"/>
</dbReference>
<dbReference type="PROSITE" id="PS00383">
    <property type="entry name" value="TYR_PHOSPHATASE_1"/>
    <property type="match status" value="1"/>
</dbReference>
<feature type="domain" description="FERM" evidence="11">
    <location>
        <begin position="334"/>
        <end position="634"/>
    </location>
</feature>
<evidence type="ECO:0000256" key="2">
    <source>
        <dbReference type="ARBA" id="ARBA00004245"/>
    </source>
</evidence>
<accession>A0A8J1L671</accession>
<gene>
    <name evidence="15" type="primary">LOC108696337</name>
</gene>
<evidence type="ECO:0000259" key="11">
    <source>
        <dbReference type="PROSITE" id="PS50057"/>
    </source>
</evidence>
<dbReference type="Gene3D" id="3.90.190.10">
    <property type="entry name" value="Protein tyrosine phosphatase superfamily"/>
    <property type="match status" value="1"/>
</dbReference>
<dbReference type="PROSITE" id="PS50057">
    <property type="entry name" value="FERM_3"/>
    <property type="match status" value="1"/>
</dbReference>
<dbReference type="InterPro" id="IPR036034">
    <property type="entry name" value="PDZ_sf"/>
</dbReference>
<dbReference type="InterPro" id="IPR029071">
    <property type="entry name" value="Ubiquitin-like_domsf"/>
</dbReference>
<dbReference type="InterPro" id="IPR000242">
    <property type="entry name" value="PTP_cat"/>
</dbReference>
<dbReference type="Pfam" id="PF09380">
    <property type="entry name" value="FERM_C"/>
    <property type="match status" value="1"/>
</dbReference>
<dbReference type="InterPro" id="IPR019749">
    <property type="entry name" value="Band_41_domain"/>
</dbReference>
<dbReference type="PANTHER" id="PTHR46900">
    <property type="entry name" value="TYROSINE-PROTEIN PHOSPHATASE NON-RECEPTOR TYPE 13"/>
    <property type="match status" value="1"/>
</dbReference>
<feature type="domain" description="PDZ" evidence="12">
    <location>
        <begin position="1614"/>
        <end position="1696"/>
    </location>
</feature>
<dbReference type="GeneID" id="108696337"/>
<dbReference type="PROSITE" id="PS50055">
    <property type="entry name" value="TYR_PHOSPHATASE_PTP"/>
    <property type="match status" value="1"/>
</dbReference>
<feature type="domain" description="PDZ" evidence="12">
    <location>
        <begin position="922"/>
        <end position="1007"/>
    </location>
</feature>
<evidence type="ECO:0000259" key="12">
    <source>
        <dbReference type="PROSITE" id="PS50106"/>
    </source>
</evidence>
<dbReference type="SMART" id="SM00228">
    <property type="entry name" value="PDZ"/>
    <property type="match status" value="4"/>
</dbReference>
<keyword evidence="4" id="KW-0963">Cytoplasm</keyword>
<dbReference type="GO" id="GO:0005856">
    <property type="term" value="C:cytoskeleton"/>
    <property type="evidence" value="ECO:0007669"/>
    <property type="project" value="UniProtKB-SubCell"/>
</dbReference>
<evidence type="ECO:0000256" key="8">
    <source>
        <dbReference type="SAM" id="MobiDB-lite"/>
    </source>
</evidence>
<proteinExistence type="inferred from homology"/>
<dbReference type="InterPro" id="IPR018980">
    <property type="entry name" value="FERM_PH-like_C"/>
</dbReference>
<dbReference type="CDD" id="cd06792">
    <property type="entry name" value="PDZ2-PTPN13_FRMPD2-like"/>
    <property type="match status" value="1"/>
</dbReference>
<dbReference type="InterPro" id="IPR001478">
    <property type="entry name" value="PDZ"/>
</dbReference>
<evidence type="ECO:0000256" key="5">
    <source>
        <dbReference type="ARBA" id="ARBA00022737"/>
    </source>
</evidence>
<evidence type="ECO:0000256" key="3">
    <source>
        <dbReference type="ARBA" id="ARBA00009649"/>
    </source>
</evidence>
<dbReference type="Gene3D" id="1.20.80.10">
    <property type="match status" value="1"/>
</dbReference>
<dbReference type="SUPFAM" id="SSF52799">
    <property type="entry name" value="(Phosphotyrosine protein) phosphatases II"/>
    <property type="match status" value="1"/>
</dbReference>
<evidence type="ECO:0000256" key="4">
    <source>
        <dbReference type="ARBA" id="ARBA00022490"/>
    </source>
</evidence>
<reference evidence="15" key="1">
    <citation type="submission" date="2025-08" db="UniProtKB">
        <authorList>
            <consortium name="RefSeq"/>
        </authorList>
    </citation>
    <scope>IDENTIFICATION</scope>
    <source>
        <strain evidence="15">J_2021</strain>
        <tissue evidence="15">Erythrocytes</tissue>
    </source>
</reference>
<dbReference type="CDD" id="cd23071">
    <property type="entry name" value="PDZ1_FRMPD2-like"/>
    <property type="match status" value="1"/>
</dbReference>
<keyword evidence="5" id="KW-0677">Repeat</keyword>
<feature type="domain" description="KIND" evidence="13">
    <location>
        <begin position="16"/>
        <end position="185"/>
    </location>
</feature>
<dbReference type="SUPFAM" id="SSF47031">
    <property type="entry name" value="Second domain of FERM"/>
    <property type="match status" value="1"/>
</dbReference>
<feature type="domain" description="Tyrosine specific protein phosphatases" evidence="10">
    <location>
        <begin position="1985"/>
        <end position="2054"/>
    </location>
</feature>
<dbReference type="InterPro" id="IPR011993">
    <property type="entry name" value="PH-like_dom_sf"/>
</dbReference>
<evidence type="ECO:0000313" key="14">
    <source>
        <dbReference type="Proteomes" id="UP000186698"/>
    </source>
</evidence>
<name>A0A8J1L671_XENLA</name>
<dbReference type="Gene3D" id="2.30.29.30">
    <property type="entry name" value="Pleckstrin-homology domain (PH domain)/Phosphotyrosine-binding domain (PTB)"/>
    <property type="match status" value="1"/>
</dbReference>
<feature type="domain" description="Tyrosine-protein phosphatase" evidence="9">
    <location>
        <begin position="1811"/>
        <end position="2063"/>
    </location>
</feature>
<keyword evidence="6" id="KW-0206">Cytoskeleton</keyword>
<dbReference type="PRINTS" id="PR00700">
    <property type="entry name" value="PRTYPHPHTASE"/>
</dbReference>
<dbReference type="InterPro" id="IPR014352">
    <property type="entry name" value="FERM/acyl-CoA-bd_prot_sf"/>
</dbReference>
<sequence length="2080" mass="233734">MPYSESHSKEMSGPWVSLANILRVKGRPLSEEDVWALLFAAAEHIEKDDSSTRITISPWSLVLSGSGNLSFHDVYDPEAVPFRAPEIFQEPKQTSESLVYSLGMTLYWAAEYNVPEHQPVDIGQKLHSILIPMCEKSPRRRPSTEIILQTCKEREKQATLPSSAFYIQGLVSPVLDSMCQQVEEFAKMQYVQSQMIRERFRQKHEGSMLFPSTFMASSGERSLPCVTPDKTVSNFHDRTYHLSVSSLQSPTHRTETKEPADLYNSVQNQLSPFSAACSSGYEPQFKHVFGQNSHLHQKKIIRPEFVLNTKEPPVTLELPAMIVNKKGKSYLFQRTLYVIIPSGLCLEIKCDIRSQVRTVLECAAAYIKLDQNQPHYFGLANMTGKEFFFLDEDDLLEKVAPEGWSKTSKKKATIVAFTLFFRIKYFLQNFSALKHCPMIHLIYLQLRKDILEEQLYCNREMALHLGSLALQADVGDHSQELYKMDYFHTEDFLPPGVLESLRAVQELEQLHQSHFGLTREEAELAFIQVAQQLPEYGVLFYHVLLDKKKTRRGDHTLGICCQGIILYEERMGSRIASLRFSWREIQTLSSYKKKFTVVSCSSGKKHSFLTNSKKTSKYILDLCSALRTFHTNLRQHQRTEEMWMLGTEYINPQYDAQRDQMMQRMSRSEDLLCFTNDNNMRGKILSKSCNFINGNEKTGEDTSVCRVTKDAETHQHSNGYLSIHSSRSASCNMSFKEQSLEGAEREILCVKLKRDPAYGLGFMIVGGENIGKLDLGIFVASVIPGGPAERDGQIKTGGRLISVNNISLEGMTFKSAVQILQTCGEEAEFILSQEKAAHSHIKRQISSISCEGTERSSVTFGTHSSSCGAAYGSCFPCDPKSTGTYGMFCGTENEPREASQSEKPEDAIGRDSTELKPGDVFSVQLKRDGGSFGFSVTGGVNTSVRHGGIYIKNIIPLGPANLNGQIKKGDCLLEVNGVHMLGFTHRQAVECIKNAGELLTVVLQRGGDLENTASGSAYEFPESTRTTPSFCESSSKFYVSKENTFEVTLRKNLGGLGFSFVQTETGASGRVDNIIRIKRLFQGLPAQESGQIAAGDVLLAVNGQSTQGMNYKEVVHILHGAPTQVTLLLCRPETGALPEIDFTAPTPMPSPVRDILRIRSPDYDLDNAASVVSERDKDSYEAIDTRRLPSLMHSTLTPSLETMTALAQAVRLNCYSICEQESQNSSIDNRVGGDGLEECQIFSDEEYLTISSTSITPPSWGEVLDEQTAVYDPPQPRALIPLPESCASPESSESESEWEDLEENADAEEEGIVSHGLHKEKSVPLQLRTFSPSSWYHQPTTSNRRFKVPSPTRRTHISSTAIRLKTHSPTRNITLSSPTVKVSPPSLERQHFQCFLDPASCTLQLPLALQNCRTYSETNNGVSMLHHKSADEAQTDLNTSNNTVDQYSCQSTQQSEIKDLLYSSTCQSNDYNSALHQSIQYELNNNLKTINNNFLDRSNKNKEHTESSDKSDDLKNILLGDPPEQTFDKTPILEHTWSDLHATENEETNHFQTELPHEEMPENQWKNNRTQQEYIQEKLSINTNKKQKVDLSQLDCPTIQNPCNCALNEDSLLKIDLEKPSSGGLGFSLTGSKNGGMFLIKALSPGSVAAIDGRLHMGDVLIKVNGQELAGLTHEMAVGIIREAKGHVHLTVQRSITQCNSVLERDDRWLTPDTKNQGQDISDASVDYIHAQDNNAFQMKSKSCSSIPLKNGNDLSNCDIMEKENALTSCFGSLLITEEDLHCLPVNKQFSETDIQGLVFTAQRVIQDQDLYKEFLALEHEKPADSFHVASAPENRSKNRYRDILPYDSTRVRVGDEGYINASYVTVPVGEKKLQYICTQGPLPGTVNYFWQMVWENHSSVIIMMTQERESGKVKSEQYWPEQIQGTWEGENLSLRLEYCNALQDFTIRIVSLFQRETGENRLITHLQFTTWPDHSTPQSPQALIHFLCYLRRFQNDWPLVVHCSAGIGRTGVLICVHVILTCLEQGITFQISDIVKTMRQQRYGMIQTKDQYLFCYKALLAALRLLPYVDHKDLCIVEK</sequence>
<dbReference type="Pfam" id="PF00102">
    <property type="entry name" value="Y_phosphatase"/>
    <property type="match status" value="1"/>
</dbReference>
<dbReference type="GO" id="GO:0005634">
    <property type="term" value="C:nucleus"/>
    <property type="evidence" value="ECO:0007669"/>
    <property type="project" value="UniProtKB-SubCell"/>
</dbReference>
<keyword evidence="14" id="KW-1185">Reference proteome</keyword>
<dbReference type="PANTHER" id="PTHR46900:SF4">
    <property type="entry name" value="FERM AND PDZ DOMAIN CONTAINING 2"/>
    <property type="match status" value="1"/>
</dbReference>
<dbReference type="InterPro" id="IPR011019">
    <property type="entry name" value="KIND_dom"/>
</dbReference>
<evidence type="ECO:0000313" key="15">
    <source>
        <dbReference type="RefSeq" id="XP_041425056.1"/>
    </source>
</evidence>
<dbReference type="Pfam" id="PF00373">
    <property type="entry name" value="FERM_M"/>
    <property type="match status" value="1"/>
</dbReference>
<dbReference type="OrthoDB" id="165498at2759"/>
<dbReference type="RefSeq" id="XP_041425056.1">
    <property type="nucleotide sequence ID" value="XM_041569122.1"/>
</dbReference>